<keyword evidence="3" id="KW-0067">ATP-binding</keyword>
<dbReference type="Gene3D" id="3.40.50.300">
    <property type="entry name" value="P-loop containing nucleotide triphosphate hydrolases"/>
    <property type="match status" value="1"/>
</dbReference>
<proteinExistence type="predicted"/>
<dbReference type="CDD" id="cd18809">
    <property type="entry name" value="SF1_C_RecD"/>
    <property type="match status" value="1"/>
</dbReference>
<accession>A0A3G5AHE6</accession>
<dbReference type="GO" id="GO:0000723">
    <property type="term" value="P:telomere maintenance"/>
    <property type="evidence" value="ECO:0007669"/>
    <property type="project" value="InterPro"/>
</dbReference>
<organism evidence="3">
    <name type="scientific">Sylvanvirus sp</name>
    <dbReference type="NCBI Taxonomy" id="2487774"/>
    <lineage>
        <taxon>Viruses</taxon>
    </lineage>
</organism>
<name>A0A3G5AHE6_9VIRU</name>
<feature type="compositionally biased region" description="Low complexity" evidence="1">
    <location>
        <begin position="450"/>
        <end position="487"/>
    </location>
</feature>
<feature type="domain" description="DNA helicase Pif1-like DEAD-box helicase" evidence="2">
    <location>
        <begin position="63"/>
        <end position="270"/>
    </location>
</feature>
<dbReference type="PANTHER" id="PTHR47642:SF5">
    <property type="entry name" value="ATP-DEPENDENT DNA HELICASE"/>
    <property type="match status" value="1"/>
</dbReference>
<dbReference type="GO" id="GO:0003678">
    <property type="term" value="F:DNA helicase activity"/>
    <property type="evidence" value="ECO:0007669"/>
    <property type="project" value="InterPro"/>
</dbReference>
<evidence type="ECO:0000313" key="3">
    <source>
        <dbReference type="EMBL" id="AYV86632.1"/>
    </source>
</evidence>
<feature type="region of interest" description="Disordered" evidence="1">
    <location>
        <begin position="575"/>
        <end position="595"/>
    </location>
</feature>
<evidence type="ECO:0000259" key="2">
    <source>
        <dbReference type="Pfam" id="PF05970"/>
    </source>
</evidence>
<dbReference type="SUPFAM" id="SSF52540">
    <property type="entry name" value="P-loop containing nucleoside triphosphate hydrolases"/>
    <property type="match status" value="2"/>
</dbReference>
<reference evidence="3" key="1">
    <citation type="submission" date="2018-10" db="EMBL/GenBank/DDBJ databases">
        <title>Hidden diversity of soil giant viruses.</title>
        <authorList>
            <person name="Schulz F."/>
            <person name="Alteio L."/>
            <person name="Goudeau D."/>
            <person name="Ryan E.M."/>
            <person name="Malmstrom R.R."/>
            <person name="Blanchard J."/>
            <person name="Woyke T."/>
        </authorList>
    </citation>
    <scope>NUCLEOTIDE SEQUENCE</scope>
    <source>
        <strain evidence="3">SYV1</strain>
    </source>
</reference>
<feature type="compositionally biased region" description="Low complexity" evidence="1">
    <location>
        <begin position="1"/>
        <end position="10"/>
    </location>
</feature>
<evidence type="ECO:0000256" key="1">
    <source>
        <dbReference type="SAM" id="MobiDB-lite"/>
    </source>
</evidence>
<keyword evidence="3" id="KW-0378">Hydrolase</keyword>
<sequence>MSSSSSNDNSHTLVRKRVTELEEPPFSESNKQHKNSHTLDLSTIEGYHHLSQSQRIAAYLIIHGRHNMLLTGGAGVGKSLLADFTSKAFKKMNVLVRFTSTTGNAALQLPNGTTFHSWLGLGLAKENPRTLAVSAANKKHVKETMFNTECLWIDEVSMFPARLLELLNLLGQQVRKNNRPYGGIQVILSGDFAQSMPIPDKLNQFQRRSDSMEEAAYIEKLEKLEFCFQHPEWDMLVDYTIYLQEVFRQTDRAFVEMLNRIRLGRHTVEDTKKLNSINKFTTPQQEENEDQLMASGSSKTTSTSTSSSSSISSFDDPYNQFIPVDVEHRFSDYVHMYAINDEVDRKNEKEMAKLAHPSTYKQFKFKTQTFKSTPFNKIAFDSWLKDQRDKSLVKPQIELTLGARVMLMVNQSIQDGLVNGSVGIIIDFSYLTNNPIVRFPMYSSGLSAMSSSSTTMAVPDTSQSSSSSSSSSNTSSTFLSPSSSSTSVVPLPTPVHSRMQQLIESTGPVQSIQLNQLNQSNQLHQSVQLTPSTPSVASSCSLSTSKKMAPKYQDVEIPPHKWTFEDEKARVEYERKYGDQDEDSGDREGSNNKKAKKTIIPANKVVPYITYEQVPLKVAYAMSIHKSQGKTLDRATLNARSIFGCGQFYTGLSRVKSLEGLRLFNFNVKCIRAHPTVVKFYDALTHVNKDWVSIFKECIEKYEDSKREHKAMLDLTRILKMRRDKQRGGQASLTSFFF</sequence>
<feature type="compositionally biased region" description="Low complexity" evidence="1">
    <location>
        <begin position="295"/>
        <end position="313"/>
    </location>
</feature>
<dbReference type="InterPro" id="IPR010285">
    <property type="entry name" value="DNA_helicase_pif1-like_DEAD"/>
</dbReference>
<dbReference type="EMBL" id="MK072510">
    <property type="protein sequence ID" value="AYV86632.1"/>
    <property type="molecule type" value="Genomic_DNA"/>
</dbReference>
<feature type="region of interest" description="Disordered" evidence="1">
    <location>
        <begin position="450"/>
        <end position="492"/>
    </location>
</feature>
<dbReference type="InterPro" id="IPR027417">
    <property type="entry name" value="P-loop_NTPase"/>
</dbReference>
<dbReference type="Pfam" id="PF05970">
    <property type="entry name" value="PIF1"/>
    <property type="match status" value="1"/>
</dbReference>
<feature type="region of interest" description="Disordered" evidence="1">
    <location>
        <begin position="1"/>
        <end position="37"/>
    </location>
</feature>
<keyword evidence="3" id="KW-0547">Nucleotide-binding</keyword>
<dbReference type="GO" id="GO:0006281">
    <property type="term" value="P:DNA repair"/>
    <property type="evidence" value="ECO:0007669"/>
    <property type="project" value="InterPro"/>
</dbReference>
<keyword evidence="3" id="KW-0347">Helicase</keyword>
<protein>
    <submittedName>
        <fullName evidence="3">ATP-dependent DNA helicase PIF1</fullName>
    </submittedName>
</protein>
<feature type="region of interest" description="Disordered" evidence="1">
    <location>
        <begin position="278"/>
        <end position="313"/>
    </location>
</feature>
<dbReference type="PANTHER" id="PTHR47642">
    <property type="entry name" value="ATP-DEPENDENT DNA HELICASE"/>
    <property type="match status" value="1"/>
</dbReference>
<dbReference type="InterPro" id="IPR051055">
    <property type="entry name" value="PIF1_helicase"/>
</dbReference>
<gene>
    <name evidence="3" type="ORF">Sylvanvirus4_46</name>
</gene>